<dbReference type="PROSITE" id="PS51257">
    <property type="entry name" value="PROKAR_LIPOPROTEIN"/>
    <property type="match status" value="1"/>
</dbReference>
<proteinExistence type="predicted"/>
<organism evidence="1 2">
    <name type="scientific">Xylocopa violacea</name>
    <name type="common">Violet carpenter bee</name>
    <name type="synonym">Apis violacea</name>
    <dbReference type="NCBI Taxonomy" id="135666"/>
    <lineage>
        <taxon>Eukaryota</taxon>
        <taxon>Metazoa</taxon>
        <taxon>Ecdysozoa</taxon>
        <taxon>Arthropoda</taxon>
        <taxon>Hexapoda</taxon>
        <taxon>Insecta</taxon>
        <taxon>Pterygota</taxon>
        <taxon>Neoptera</taxon>
        <taxon>Endopterygota</taxon>
        <taxon>Hymenoptera</taxon>
        <taxon>Apocrita</taxon>
        <taxon>Aculeata</taxon>
        <taxon>Apoidea</taxon>
        <taxon>Anthophila</taxon>
        <taxon>Apidae</taxon>
        <taxon>Xylocopa</taxon>
        <taxon>Xylocopa</taxon>
    </lineage>
</organism>
<comment type="caution">
    <text evidence="1">The sequence shown here is derived from an EMBL/GenBank/DDBJ whole genome shotgun (WGS) entry which is preliminary data.</text>
</comment>
<evidence type="ECO:0000313" key="2">
    <source>
        <dbReference type="Proteomes" id="UP001642520"/>
    </source>
</evidence>
<accession>A0ABP1NP43</accession>
<evidence type="ECO:0000313" key="1">
    <source>
        <dbReference type="EMBL" id="CAL7941654.1"/>
    </source>
</evidence>
<name>A0ABP1NP43_XYLVO</name>
<reference evidence="1 2" key="1">
    <citation type="submission" date="2024-08" db="EMBL/GenBank/DDBJ databases">
        <authorList>
            <person name="Will J Nash"/>
            <person name="Angela Man"/>
            <person name="Seanna McTaggart"/>
            <person name="Kendall Baker"/>
            <person name="Tom Barker"/>
            <person name="Leah Catchpole"/>
            <person name="Alex Durrant"/>
            <person name="Karim Gharbi"/>
            <person name="Naomi Irish"/>
            <person name="Gemy Kaithakottil"/>
            <person name="Debby Ku"/>
            <person name="Aaliyah Providence"/>
            <person name="Felix Shaw"/>
            <person name="David Swarbreck"/>
            <person name="Chris Watkins"/>
            <person name="Ann M. McCartney"/>
            <person name="Giulio Formenti"/>
            <person name="Alice Mouton"/>
            <person name="Noel Vella"/>
            <person name="Bjorn M von Reumont"/>
            <person name="Adriana Vella"/>
            <person name="Wilfried Haerty"/>
        </authorList>
    </citation>
    <scope>NUCLEOTIDE SEQUENCE [LARGE SCALE GENOMIC DNA]</scope>
</reference>
<keyword evidence="2" id="KW-1185">Reference proteome</keyword>
<gene>
    <name evidence="1" type="ORF">XYLVIOL_LOCUS5111</name>
</gene>
<dbReference type="EMBL" id="CAXAJV020001292">
    <property type="protein sequence ID" value="CAL7941654.1"/>
    <property type="molecule type" value="Genomic_DNA"/>
</dbReference>
<sequence>MKQTLKTFRRPNTQVAVSLGSGSVLLVGCTEKIEEWKKEEREDRTAQESPRTQGLVQMRVIDLDEDVDTQETSCYVHEGPCKILGTPAD</sequence>
<protein>
    <submittedName>
        <fullName evidence="1">Uncharacterized protein</fullName>
    </submittedName>
</protein>
<dbReference type="Proteomes" id="UP001642520">
    <property type="component" value="Unassembled WGS sequence"/>
</dbReference>